<evidence type="ECO:0000313" key="8">
    <source>
        <dbReference type="Proteomes" id="UP000323506"/>
    </source>
</evidence>
<dbReference type="PROSITE" id="PS50863">
    <property type="entry name" value="B3"/>
    <property type="match status" value="1"/>
</dbReference>
<feature type="domain" description="TF-B3" evidence="6">
    <location>
        <begin position="16"/>
        <end position="104"/>
    </location>
</feature>
<name>A0A5D2DSQ8_GOSDA</name>
<evidence type="ECO:0000256" key="4">
    <source>
        <dbReference type="ARBA" id="ARBA00023163"/>
    </source>
</evidence>
<dbReference type="GO" id="GO:0005634">
    <property type="term" value="C:nucleus"/>
    <property type="evidence" value="ECO:0007669"/>
    <property type="project" value="UniProtKB-SubCell"/>
</dbReference>
<keyword evidence="5" id="KW-0539">Nucleus</keyword>
<dbReference type="GO" id="GO:0003677">
    <property type="term" value="F:DNA binding"/>
    <property type="evidence" value="ECO:0007669"/>
    <property type="project" value="UniProtKB-KW"/>
</dbReference>
<evidence type="ECO:0000256" key="2">
    <source>
        <dbReference type="ARBA" id="ARBA00023015"/>
    </source>
</evidence>
<evidence type="ECO:0000313" key="7">
    <source>
        <dbReference type="EMBL" id="TYG84126.1"/>
    </source>
</evidence>
<evidence type="ECO:0000259" key="6">
    <source>
        <dbReference type="PROSITE" id="PS50863"/>
    </source>
</evidence>
<dbReference type="EMBL" id="CM017701">
    <property type="protein sequence ID" value="TYG84126.1"/>
    <property type="molecule type" value="Genomic_DNA"/>
</dbReference>
<proteinExistence type="predicted"/>
<protein>
    <recommendedName>
        <fullName evidence="6">TF-B3 domain-containing protein</fullName>
    </recommendedName>
</protein>
<organism evidence="7 8">
    <name type="scientific">Gossypium darwinii</name>
    <name type="common">Darwin's cotton</name>
    <name type="synonym">Gossypium barbadense var. darwinii</name>
    <dbReference type="NCBI Taxonomy" id="34276"/>
    <lineage>
        <taxon>Eukaryota</taxon>
        <taxon>Viridiplantae</taxon>
        <taxon>Streptophyta</taxon>
        <taxon>Embryophyta</taxon>
        <taxon>Tracheophyta</taxon>
        <taxon>Spermatophyta</taxon>
        <taxon>Magnoliopsida</taxon>
        <taxon>eudicotyledons</taxon>
        <taxon>Gunneridae</taxon>
        <taxon>Pentapetalae</taxon>
        <taxon>rosids</taxon>
        <taxon>malvids</taxon>
        <taxon>Malvales</taxon>
        <taxon>Malvaceae</taxon>
        <taxon>Malvoideae</taxon>
        <taxon>Gossypium</taxon>
    </lineage>
</organism>
<dbReference type="Pfam" id="PF02362">
    <property type="entry name" value="B3"/>
    <property type="match status" value="1"/>
</dbReference>
<keyword evidence="4" id="KW-0804">Transcription</keyword>
<gene>
    <name evidence="7" type="ORF">ES288_D01G224800v1</name>
</gene>
<dbReference type="AlphaFoldDB" id="A0A5D2DSQ8"/>
<dbReference type="InterPro" id="IPR003340">
    <property type="entry name" value="B3_DNA-bd"/>
</dbReference>
<accession>A0A5D2DSQ8</accession>
<dbReference type="Proteomes" id="UP000323506">
    <property type="component" value="Chromosome D01"/>
</dbReference>
<keyword evidence="3" id="KW-0238">DNA-binding</keyword>
<reference evidence="7 8" key="1">
    <citation type="submission" date="2019-06" db="EMBL/GenBank/DDBJ databases">
        <title>WGS assembly of Gossypium darwinii.</title>
        <authorList>
            <person name="Chen Z.J."/>
            <person name="Sreedasyam A."/>
            <person name="Ando A."/>
            <person name="Song Q."/>
            <person name="De L."/>
            <person name="Hulse-Kemp A."/>
            <person name="Ding M."/>
            <person name="Ye W."/>
            <person name="Kirkbride R."/>
            <person name="Jenkins J."/>
            <person name="Plott C."/>
            <person name="Lovell J."/>
            <person name="Lin Y.-M."/>
            <person name="Vaughn R."/>
            <person name="Liu B."/>
            <person name="Li W."/>
            <person name="Simpson S."/>
            <person name="Scheffler B."/>
            <person name="Saski C."/>
            <person name="Grover C."/>
            <person name="Hu G."/>
            <person name="Conover J."/>
            <person name="Carlson J."/>
            <person name="Shu S."/>
            <person name="Boston L."/>
            <person name="Williams M."/>
            <person name="Peterson D."/>
            <person name="Mcgee K."/>
            <person name="Jones D."/>
            <person name="Wendel J."/>
            <person name="Stelly D."/>
            <person name="Grimwood J."/>
            <person name="Schmutz J."/>
        </authorList>
    </citation>
    <scope>NUCLEOTIDE SEQUENCE [LARGE SCALE GENOMIC DNA]</scope>
    <source>
        <strain evidence="7">1808015.09</strain>
    </source>
</reference>
<evidence type="ECO:0000256" key="1">
    <source>
        <dbReference type="ARBA" id="ARBA00004123"/>
    </source>
</evidence>
<evidence type="ECO:0000256" key="5">
    <source>
        <dbReference type="ARBA" id="ARBA00023242"/>
    </source>
</evidence>
<dbReference type="InterPro" id="IPR015300">
    <property type="entry name" value="DNA-bd_pseudobarrel_sf"/>
</dbReference>
<comment type="subcellular location">
    <subcellularLocation>
        <location evidence="1">Nucleus</location>
    </subcellularLocation>
</comment>
<keyword evidence="8" id="KW-1185">Reference proteome</keyword>
<sequence length="217" mass="24793">MELFSKKLTPTDCLKRLSIPSRVLTSFPQFHGGHAVNLLVRYEAMEWPLVCTTRKKGRYKKPVISRGWRRFVLGNGLNVGDHLTFHKEEDDNSSSLHFRVELKKATNPSTSTTPCKSKSNYSKERERQVLNKQFGAIVTIDHRKGDHKYLKHFGLSDGDKGKLANSNDQVNLRNNCNEKEKAVVIREHWNLDQSIHGDDVNLNLSLGNQCTYGFRGL</sequence>
<keyword evidence="2" id="KW-0805">Transcription regulation</keyword>
<dbReference type="Gene3D" id="2.40.330.10">
    <property type="entry name" value="DNA-binding pseudobarrel domain"/>
    <property type="match status" value="1"/>
</dbReference>
<dbReference type="CDD" id="cd10017">
    <property type="entry name" value="B3_DNA"/>
    <property type="match status" value="1"/>
</dbReference>
<dbReference type="SUPFAM" id="SSF101936">
    <property type="entry name" value="DNA-binding pseudobarrel domain"/>
    <property type="match status" value="1"/>
</dbReference>
<evidence type="ECO:0000256" key="3">
    <source>
        <dbReference type="ARBA" id="ARBA00023125"/>
    </source>
</evidence>
<dbReference type="SMART" id="SM01019">
    <property type="entry name" value="B3"/>
    <property type="match status" value="1"/>
</dbReference>